<evidence type="ECO:0000313" key="2">
    <source>
        <dbReference type="EMBL" id="PMD20999.1"/>
    </source>
</evidence>
<dbReference type="Proteomes" id="UP000235672">
    <property type="component" value="Unassembled WGS sequence"/>
</dbReference>
<feature type="region of interest" description="Disordered" evidence="1">
    <location>
        <begin position="286"/>
        <end position="375"/>
    </location>
</feature>
<keyword evidence="3" id="KW-1185">Reference proteome</keyword>
<feature type="compositionally biased region" description="Basic residues" evidence="1">
    <location>
        <begin position="341"/>
        <end position="359"/>
    </location>
</feature>
<accession>A0A2J6Q414</accession>
<dbReference type="OrthoDB" id="3496999at2759"/>
<sequence>MKLLSSTAIATTPPMVLTLETPDFKDLSEGQLHGVRRYLTALLSSALLASVPWPVRDTPSGIFLSHSALGSLALFLQIAHLILYLSLGTLPSFGQPSSSISILNLPRLQTFLLQIFANNLDATIFDESDHHSISKHFARLLLPLSSTFAQLPTLSTAVAKTSRMDEQGWSYESAIPYMYKLVSAEKSWPSTNYDDLGLSRRQAEFRRVTRTVIEEFNANPRNHPPTCPNAIGQYLIEVQIWKILWPNERLKKFPSQRPVPPEPKALENLQESLRMAYEMAFTSPITEPTPLLATPQTPKPQSQTYQAVDIPSSSSSERPIPTGPAAMRRHKVPVMSLQPRRPVHKQRHRRPDPYKKRHNQPTAPKPTPQTPHINHQPYKRVLPSNLRAEALKAILNSKGIGYVPKHGFNKFGLPLYTITCFAPDAFLAFTGKEQVYIKKIAEQLPKFRIMYQKTRRGFLVIWFEYKGSAFDLTASKDDWKNFRQFWAFVKSWADQEGEFLNVVDYMEKYEGDAEAEAEAVHLSRPKYWYH</sequence>
<evidence type="ECO:0000256" key="1">
    <source>
        <dbReference type="SAM" id="MobiDB-lite"/>
    </source>
</evidence>
<gene>
    <name evidence="2" type="ORF">NA56DRAFT_704243</name>
</gene>
<protein>
    <submittedName>
        <fullName evidence="2">Uncharacterized protein</fullName>
    </submittedName>
</protein>
<reference evidence="2 3" key="1">
    <citation type="submission" date="2016-05" db="EMBL/GenBank/DDBJ databases">
        <title>A degradative enzymes factory behind the ericoid mycorrhizal symbiosis.</title>
        <authorList>
            <consortium name="DOE Joint Genome Institute"/>
            <person name="Martino E."/>
            <person name="Morin E."/>
            <person name="Grelet G."/>
            <person name="Kuo A."/>
            <person name="Kohler A."/>
            <person name="Daghino S."/>
            <person name="Barry K."/>
            <person name="Choi C."/>
            <person name="Cichocki N."/>
            <person name="Clum A."/>
            <person name="Copeland A."/>
            <person name="Hainaut M."/>
            <person name="Haridas S."/>
            <person name="Labutti K."/>
            <person name="Lindquist E."/>
            <person name="Lipzen A."/>
            <person name="Khouja H.-R."/>
            <person name="Murat C."/>
            <person name="Ohm R."/>
            <person name="Olson A."/>
            <person name="Spatafora J."/>
            <person name="Veneault-Fourrey C."/>
            <person name="Henrissat B."/>
            <person name="Grigoriev I."/>
            <person name="Martin F."/>
            <person name="Perotto S."/>
        </authorList>
    </citation>
    <scope>NUCLEOTIDE SEQUENCE [LARGE SCALE GENOMIC DNA]</scope>
    <source>
        <strain evidence="2 3">UAMH 7357</strain>
    </source>
</reference>
<feature type="compositionally biased region" description="Polar residues" evidence="1">
    <location>
        <begin position="294"/>
        <end position="306"/>
    </location>
</feature>
<dbReference type="AlphaFoldDB" id="A0A2J6Q414"/>
<organism evidence="2 3">
    <name type="scientific">Hyaloscypha hepaticicola</name>
    <dbReference type="NCBI Taxonomy" id="2082293"/>
    <lineage>
        <taxon>Eukaryota</taxon>
        <taxon>Fungi</taxon>
        <taxon>Dikarya</taxon>
        <taxon>Ascomycota</taxon>
        <taxon>Pezizomycotina</taxon>
        <taxon>Leotiomycetes</taxon>
        <taxon>Helotiales</taxon>
        <taxon>Hyaloscyphaceae</taxon>
        <taxon>Hyaloscypha</taxon>
    </lineage>
</organism>
<evidence type="ECO:0000313" key="3">
    <source>
        <dbReference type="Proteomes" id="UP000235672"/>
    </source>
</evidence>
<dbReference type="EMBL" id="KZ613483">
    <property type="protein sequence ID" value="PMD20999.1"/>
    <property type="molecule type" value="Genomic_DNA"/>
</dbReference>
<name>A0A2J6Q414_9HELO</name>
<proteinExistence type="predicted"/>